<proteinExistence type="predicted"/>
<evidence type="ECO:0000259" key="3">
    <source>
        <dbReference type="PROSITE" id="PS50043"/>
    </source>
</evidence>
<dbReference type="KEGG" id="sxn:IAG42_23980"/>
<dbReference type="PRINTS" id="PR00038">
    <property type="entry name" value="HTHLUXR"/>
</dbReference>
<protein>
    <submittedName>
        <fullName evidence="4">AAA family ATPase</fullName>
    </submittedName>
</protein>
<dbReference type="GO" id="GO:0003677">
    <property type="term" value="F:DNA binding"/>
    <property type="evidence" value="ECO:0007669"/>
    <property type="project" value="InterPro"/>
</dbReference>
<dbReference type="RefSeq" id="WP_188339021.1">
    <property type="nucleotide sequence ID" value="NZ_CP061281.1"/>
</dbReference>
<dbReference type="InterPro" id="IPR027417">
    <property type="entry name" value="P-loop_NTPase"/>
</dbReference>
<sequence>MPRKRELYGRRREQALLHALVADAEAGPVLMLRGDVGTGKTALLDDVAAHTLEHRPGTTVLRCAGGAPDAALPFSGLLDLLTPVLDHTDALPDFQRRALTEALGLCPPTGQTGELTVRTALRTLLAALPAPVLLVADDLPDLDPATRAALLFLARRPVPGTAVLLAARTSPEHDLPTLDLAGIDDDAARALLDARGVRGAHTAALIAAAEGNPLALTELPEPGPAPLPARLRSAFADRVRALPPQTRTLLLVAAAESRGATASVLAAARHLKLPATALATAETGGLLDVTGPALRFRHPLLRSVLYAGAPSADRARVHEALAAALTGHEALWHRALAATEPDEDLAAALERDADAIAGRGGLTAATTVLTRAAELSPDPAHGSRRFASAAHAAWKSGHPETARTLTARPDRDSPELARLEGLIAYSSGDQPGALRQLVRAAEAHAEHAPAAAAALLFMACDAAEHAGLDEELRRTALRITTLDLPPRHHAYGRLLATGPGAHHDPWAVLDAAPDELGSSRVHRWLWPLAITRDAPDPAPVRDFAERACAEIAAEGVQALLPRPLLWLADLECRTGRIAAATAHAQEALRCTRDLDQPVARADALALLARIAALHADPACRGFADEATALALPLRNRAAQAEASWARALLALARNDTAEAVEHLLTVRSTHSRIARLSAPDLALAQGAVLEAGTDGCAADPFARARAALARGEQLRRDRRAAAAREHLRDAAALFEGLGLTVWRDRARAELRAAGGTAPTPVPHLTPQEHEVARLAAQGLSNKEIGARLTMSPRTAGYHLYKVFPKLGITSRAQLRDLNL</sequence>
<dbReference type="GO" id="GO:0004016">
    <property type="term" value="F:adenylate cyclase activity"/>
    <property type="evidence" value="ECO:0007669"/>
    <property type="project" value="TreeGrafter"/>
</dbReference>
<dbReference type="PROSITE" id="PS50043">
    <property type="entry name" value="HTH_LUXR_2"/>
    <property type="match status" value="1"/>
</dbReference>
<dbReference type="EMBL" id="CP061281">
    <property type="protein sequence ID" value="QNS06338.1"/>
    <property type="molecule type" value="Genomic_DNA"/>
</dbReference>
<dbReference type="SMART" id="SM00421">
    <property type="entry name" value="HTH_LUXR"/>
    <property type="match status" value="1"/>
</dbReference>
<dbReference type="PANTHER" id="PTHR16305:SF35">
    <property type="entry name" value="TRANSCRIPTIONAL ACTIVATOR DOMAIN"/>
    <property type="match status" value="1"/>
</dbReference>
<reference evidence="4 5" key="1">
    <citation type="submission" date="2020-09" db="EMBL/GenBank/DDBJ databases">
        <title>A novel species.</title>
        <authorList>
            <person name="Gao J."/>
        </authorList>
    </citation>
    <scope>NUCLEOTIDE SEQUENCE [LARGE SCALE GENOMIC DNA]</scope>
    <source>
        <strain evidence="4 5">CRXT-Y-14</strain>
    </source>
</reference>
<keyword evidence="2" id="KW-0067">ATP-binding</keyword>
<dbReference type="GO" id="GO:0005524">
    <property type="term" value="F:ATP binding"/>
    <property type="evidence" value="ECO:0007669"/>
    <property type="project" value="UniProtKB-KW"/>
</dbReference>
<dbReference type="PANTHER" id="PTHR16305">
    <property type="entry name" value="TESTICULAR SOLUBLE ADENYLYL CYCLASE"/>
    <property type="match status" value="1"/>
</dbReference>
<dbReference type="Proteomes" id="UP000516428">
    <property type="component" value="Chromosome"/>
</dbReference>
<keyword evidence="1" id="KW-0547">Nucleotide-binding</keyword>
<evidence type="ECO:0000313" key="4">
    <source>
        <dbReference type="EMBL" id="QNS06338.1"/>
    </source>
</evidence>
<dbReference type="Gene3D" id="1.10.10.10">
    <property type="entry name" value="Winged helix-like DNA-binding domain superfamily/Winged helix DNA-binding domain"/>
    <property type="match status" value="1"/>
</dbReference>
<dbReference type="Pfam" id="PF00196">
    <property type="entry name" value="GerE"/>
    <property type="match status" value="1"/>
</dbReference>
<dbReference type="InterPro" id="IPR000792">
    <property type="entry name" value="Tscrpt_reg_LuxR_C"/>
</dbReference>
<dbReference type="SUPFAM" id="SSF46894">
    <property type="entry name" value="C-terminal effector domain of the bipartite response regulators"/>
    <property type="match status" value="1"/>
</dbReference>
<dbReference type="InterPro" id="IPR041664">
    <property type="entry name" value="AAA_16"/>
</dbReference>
<dbReference type="InterPro" id="IPR016032">
    <property type="entry name" value="Sig_transdc_resp-reg_C-effctor"/>
</dbReference>
<dbReference type="AlphaFoldDB" id="A0A7H1BC83"/>
<keyword evidence="5" id="KW-1185">Reference proteome</keyword>
<gene>
    <name evidence="4" type="ORF">IAG42_23980</name>
</gene>
<dbReference type="SUPFAM" id="SSF52540">
    <property type="entry name" value="P-loop containing nucleoside triphosphate hydrolases"/>
    <property type="match status" value="1"/>
</dbReference>
<organism evidence="4 5">
    <name type="scientific">Streptomyces xanthii</name>
    <dbReference type="NCBI Taxonomy" id="2768069"/>
    <lineage>
        <taxon>Bacteria</taxon>
        <taxon>Bacillati</taxon>
        <taxon>Actinomycetota</taxon>
        <taxon>Actinomycetes</taxon>
        <taxon>Kitasatosporales</taxon>
        <taxon>Streptomycetaceae</taxon>
        <taxon>Streptomyces</taxon>
    </lineage>
</organism>
<name>A0A7H1BC83_9ACTN</name>
<accession>A0A7H1BC83</accession>
<dbReference type="InterPro" id="IPR036388">
    <property type="entry name" value="WH-like_DNA-bd_sf"/>
</dbReference>
<dbReference type="GO" id="GO:0006355">
    <property type="term" value="P:regulation of DNA-templated transcription"/>
    <property type="evidence" value="ECO:0007669"/>
    <property type="project" value="InterPro"/>
</dbReference>
<evidence type="ECO:0000313" key="5">
    <source>
        <dbReference type="Proteomes" id="UP000516428"/>
    </source>
</evidence>
<evidence type="ECO:0000256" key="2">
    <source>
        <dbReference type="ARBA" id="ARBA00022840"/>
    </source>
</evidence>
<evidence type="ECO:0000256" key="1">
    <source>
        <dbReference type="ARBA" id="ARBA00022741"/>
    </source>
</evidence>
<dbReference type="Pfam" id="PF13191">
    <property type="entry name" value="AAA_16"/>
    <property type="match status" value="1"/>
</dbReference>
<feature type="domain" description="HTH luxR-type" evidence="3">
    <location>
        <begin position="757"/>
        <end position="819"/>
    </location>
</feature>
<dbReference type="CDD" id="cd06170">
    <property type="entry name" value="LuxR_C_like"/>
    <property type="match status" value="1"/>
</dbReference>
<dbReference type="GO" id="GO:0005737">
    <property type="term" value="C:cytoplasm"/>
    <property type="evidence" value="ECO:0007669"/>
    <property type="project" value="TreeGrafter"/>
</dbReference>